<evidence type="ECO:0000313" key="2">
    <source>
        <dbReference type="EMBL" id="GHI16811.1"/>
    </source>
</evidence>
<feature type="signal peptide" evidence="1">
    <location>
        <begin position="1"/>
        <end position="27"/>
    </location>
</feature>
<reference evidence="3" key="1">
    <citation type="submission" date="2020-09" db="EMBL/GenBank/DDBJ databases">
        <title>Whole genome shotgun sequence of Streptomyces cinnamonensis NBRC 15873.</title>
        <authorList>
            <person name="Komaki H."/>
            <person name="Tamura T."/>
        </authorList>
    </citation>
    <scope>NUCLEOTIDE SEQUENCE [LARGE SCALE GENOMIC DNA]</scope>
    <source>
        <strain evidence="3">NBRC 15873</strain>
    </source>
</reference>
<dbReference type="RefSeq" id="WP_158718473.1">
    <property type="nucleotide sequence ID" value="NZ_BMRU01000005.1"/>
</dbReference>
<proteinExistence type="predicted"/>
<protein>
    <submittedName>
        <fullName evidence="2">Uncharacterized protein</fullName>
    </submittedName>
</protein>
<gene>
    <name evidence="2" type="ORF">Scinn_62740</name>
</gene>
<evidence type="ECO:0000313" key="3">
    <source>
        <dbReference type="Proteomes" id="UP000660554"/>
    </source>
</evidence>
<accession>A0ABQ3NVL6</accession>
<dbReference type="EMBL" id="BNDV01000016">
    <property type="protein sequence ID" value="GHI16811.1"/>
    <property type="molecule type" value="Genomic_DNA"/>
</dbReference>
<comment type="caution">
    <text evidence="2">The sequence shown here is derived from an EMBL/GenBank/DDBJ whole genome shotgun (WGS) entry which is preliminary data.</text>
</comment>
<evidence type="ECO:0000256" key="1">
    <source>
        <dbReference type="SAM" id="SignalP"/>
    </source>
</evidence>
<sequence>MNTTRILKAAAVVALALVLGTPAVASAAPLTAAKPPVAAQNGDMSWQ</sequence>
<dbReference type="GeneID" id="86955238"/>
<feature type="chain" id="PRO_5045434344" evidence="1">
    <location>
        <begin position="28"/>
        <end position="47"/>
    </location>
</feature>
<name>A0ABQ3NVL6_STRVG</name>
<keyword evidence="3" id="KW-1185">Reference proteome</keyword>
<dbReference type="Proteomes" id="UP000660554">
    <property type="component" value="Unassembled WGS sequence"/>
</dbReference>
<keyword evidence="1" id="KW-0732">Signal</keyword>
<organism evidence="2 3">
    <name type="scientific">Streptomyces virginiae</name>
    <name type="common">Streptomyces cinnamonensis</name>
    <dbReference type="NCBI Taxonomy" id="1961"/>
    <lineage>
        <taxon>Bacteria</taxon>
        <taxon>Bacillati</taxon>
        <taxon>Actinomycetota</taxon>
        <taxon>Actinomycetes</taxon>
        <taxon>Kitasatosporales</taxon>
        <taxon>Streptomycetaceae</taxon>
        <taxon>Streptomyces</taxon>
    </lineage>
</organism>